<reference evidence="1" key="1">
    <citation type="submission" date="2021-07" db="EMBL/GenBank/DDBJ databases">
        <authorList>
            <person name="Catto M.A."/>
            <person name="Jacobson A."/>
            <person name="Kennedy G."/>
            <person name="Labadie P."/>
            <person name="Hunt B.G."/>
            <person name="Srinivasan R."/>
        </authorList>
    </citation>
    <scope>NUCLEOTIDE SEQUENCE</scope>
    <source>
        <strain evidence="1">PL_HMW_Pooled</strain>
        <tissue evidence="1">Head</tissue>
    </source>
</reference>
<keyword evidence="2" id="KW-1185">Reference proteome</keyword>
<keyword evidence="1" id="KW-0067">ATP-binding</keyword>
<accession>A0AAE1H4E5</accession>
<evidence type="ECO:0000313" key="2">
    <source>
        <dbReference type="Proteomes" id="UP001219518"/>
    </source>
</evidence>
<gene>
    <name evidence="1" type="ORF">KUF71_023779</name>
</gene>
<dbReference type="EMBL" id="JAHWGI010000376">
    <property type="protein sequence ID" value="KAK3914378.1"/>
    <property type="molecule type" value="Genomic_DNA"/>
</dbReference>
<dbReference type="GO" id="GO:0005524">
    <property type="term" value="F:ATP binding"/>
    <property type="evidence" value="ECO:0007669"/>
    <property type="project" value="UniProtKB-KW"/>
</dbReference>
<dbReference type="Proteomes" id="UP001219518">
    <property type="component" value="Unassembled WGS sequence"/>
</dbReference>
<keyword evidence="1" id="KW-0547">Nucleotide-binding</keyword>
<protein>
    <submittedName>
        <fullName evidence="1">Galactose/methyl galactoside import ATP-binding protein MglA</fullName>
    </submittedName>
</protein>
<proteinExistence type="predicted"/>
<dbReference type="AlphaFoldDB" id="A0AAE1H4E5"/>
<reference evidence="1" key="2">
    <citation type="journal article" date="2023" name="BMC Genomics">
        <title>Pest status, molecular evolution, and epigenetic factors derived from the genome assembly of Frankliniella fusca, a thysanopteran phytovirus vector.</title>
        <authorList>
            <person name="Catto M.A."/>
            <person name="Labadie P.E."/>
            <person name="Jacobson A.L."/>
            <person name="Kennedy G.G."/>
            <person name="Srinivasan R."/>
            <person name="Hunt B.G."/>
        </authorList>
    </citation>
    <scope>NUCLEOTIDE SEQUENCE</scope>
    <source>
        <strain evidence="1">PL_HMW_Pooled</strain>
    </source>
</reference>
<evidence type="ECO:0000313" key="1">
    <source>
        <dbReference type="EMBL" id="KAK3914378.1"/>
    </source>
</evidence>
<sequence>MSARLGLGMGLGLPSLHLQRRMEAMWPLKKVSAPHHEPFEDEKSKEDYDVERCLKLVMMDFNASSEEPLDDLKRVRVHTPLIMKCKDKSKFSHFNPGQKHNQKKCAKCTRLYYVVNILVEGCLMALVRQSLEHVDLLITKMELKGVTDRATFQQYLQHGLTLSDKVENFYQRQDRMYNAFKVCARMRHSKTAQDLIKQGFELLNEMRELNNKYQVSIDNFCNLMAENAGVPVEMH</sequence>
<comment type="caution">
    <text evidence="1">The sequence shown here is derived from an EMBL/GenBank/DDBJ whole genome shotgun (WGS) entry which is preliminary data.</text>
</comment>
<name>A0AAE1H4E5_9NEOP</name>
<organism evidence="1 2">
    <name type="scientific">Frankliniella fusca</name>
    <dbReference type="NCBI Taxonomy" id="407009"/>
    <lineage>
        <taxon>Eukaryota</taxon>
        <taxon>Metazoa</taxon>
        <taxon>Ecdysozoa</taxon>
        <taxon>Arthropoda</taxon>
        <taxon>Hexapoda</taxon>
        <taxon>Insecta</taxon>
        <taxon>Pterygota</taxon>
        <taxon>Neoptera</taxon>
        <taxon>Paraneoptera</taxon>
        <taxon>Thysanoptera</taxon>
        <taxon>Terebrantia</taxon>
        <taxon>Thripoidea</taxon>
        <taxon>Thripidae</taxon>
        <taxon>Frankliniella</taxon>
    </lineage>
</organism>